<keyword evidence="3" id="KW-1185">Reference proteome</keyword>
<dbReference type="HOGENOM" id="CLU_1879003_0_0_1"/>
<accession>D8SC29</accession>
<evidence type="ECO:0000313" key="3">
    <source>
        <dbReference type="Proteomes" id="UP000001514"/>
    </source>
</evidence>
<name>D8SC29_SELML</name>
<dbReference type="Proteomes" id="UP000001514">
    <property type="component" value="Unassembled WGS sequence"/>
</dbReference>
<feature type="region of interest" description="Disordered" evidence="1">
    <location>
        <begin position="1"/>
        <end position="29"/>
    </location>
</feature>
<dbReference type="KEGG" id="smo:SELMODRAFT_420466"/>
<dbReference type="Gramene" id="EFJ18114">
    <property type="protein sequence ID" value="EFJ18114"/>
    <property type="gene ID" value="SELMODRAFT_420466"/>
</dbReference>
<dbReference type="AlphaFoldDB" id="D8SC29"/>
<organism evidence="3">
    <name type="scientific">Selaginella moellendorffii</name>
    <name type="common">Spikemoss</name>
    <dbReference type="NCBI Taxonomy" id="88036"/>
    <lineage>
        <taxon>Eukaryota</taxon>
        <taxon>Viridiplantae</taxon>
        <taxon>Streptophyta</taxon>
        <taxon>Embryophyta</taxon>
        <taxon>Tracheophyta</taxon>
        <taxon>Lycopodiopsida</taxon>
        <taxon>Selaginellales</taxon>
        <taxon>Selaginellaceae</taxon>
        <taxon>Selaginella</taxon>
    </lineage>
</organism>
<dbReference type="EMBL" id="GL377611">
    <property type="protein sequence ID" value="EFJ18114.1"/>
    <property type="molecule type" value="Genomic_DNA"/>
</dbReference>
<gene>
    <name evidence="2" type="ORF">SELMODRAFT_420466</name>
</gene>
<dbReference type="InParanoid" id="D8SC29"/>
<evidence type="ECO:0000256" key="1">
    <source>
        <dbReference type="SAM" id="MobiDB-lite"/>
    </source>
</evidence>
<protein>
    <submittedName>
        <fullName evidence="2">Uncharacterized protein</fullName>
    </submittedName>
</protein>
<reference evidence="2 3" key="1">
    <citation type="journal article" date="2011" name="Science">
        <title>The Selaginella genome identifies genetic changes associated with the evolution of vascular plants.</title>
        <authorList>
            <person name="Banks J.A."/>
            <person name="Nishiyama T."/>
            <person name="Hasebe M."/>
            <person name="Bowman J.L."/>
            <person name="Gribskov M."/>
            <person name="dePamphilis C."/>
            <person name="Albert V.A."/>
            <person name="Aono N."/>
            <person name="Aoyama T."/>
            <person name="Ambrose B.A."/>
            <person name="Ashton N.W."/>
            <person name="Axtell M.J."/>
            <person name="Barker E."/>
            <person name="Barker M.S."/>
            <person name="Bennetzen J.L."/>
            <person name="Bonawitz N.D."/>
            <person name="Chapple C."/>
            <person name="Cheng C."/>
            <person name="Correa L.G."/>
            <person name="Dacre M."/>
            <person name="DeBarry J."/>
            <person name="Dreyer I."/>
            <person name="Elias M."/>
            <person name="Engstrom E.M."/>
            <person name="Estelle M."/>
            <person name="Feng L."/>
            <person name="Finet C."/>
            <person name="Floyd S.K."/>
            <person name="Frommer W.B."/>
            <person name="Fujita T."/>
            <person name="Gramzow L."/>
            <person name="Gutensohn M."/>
            <person name="Harholt J."/>
            <person name="Hattori M."/>
            <person name="Heyl A."/>
            <person name="Hirai T."/>
            <person name="Hiwatashi Y."/>
            <person name="Ishikawa M."/>
            <person name="Iwata M."/>
            <person name="Karol K.G."/>
            <person name="Koehler B."/>
            <person name="Kolukisaoglu U."/>
            <person name="Kubo M."/>
            <person name="Kurata T."/>
            <person name="Lalonde S."/>
            <person name="Li K."/>
            <person name="Li Y."/>
            <person name="Litt A."/>
            <person name="Lyons E."/>
            <person name="Manning G."/>
            <person name="Maruyama T."/>
            <person name="Michael T.P."/>
            <person name="Mikami K."/>
            <person name="Miyazaki S."/>
            <person name="Morinaga S."/>
            <person name="Murata T."/>
            <person name="Mueller-Roeber B."/>
            <person name="Nelson D.R."/>
            <person name="Obara M."/>
            <person name="Oguri Y."/>
            <person name="Olmstead R.G."/>
            <person name="Onodera N."/>
            <person name="Petersen B.L."/>
            <person name="Pils B."/>
            <person name="Prigge M."/>
            <person name="Rensing S.A."/>
            <person name="Riano-Pachon D.M."/>
            <person name="Roberts A.W."/>
            <person name="Sato Y."/>
            <person name="Scheller H.V."/>
            <person name="Schulz B."/>
            <person name="Schulz C."/>
            <person name="Shakirov E.V."/>
            <person name="Shibagaki N."/>
            <person name="Shinohara N."/>
            <person name="Shippen D.E."/>
            <person name="Soerensen I."/>
            <person name="Sotooka R."/>
            <person name="Sugimoto N."/>
            <person name="Sugita M."/>
            <person name="Sumikawa N."/>
            <person name="Tanurdzic M."/>
            <person name="Theissen G."/>
            <person name="Ulvskov P."/>
            <person name="Wakazuki S."/>
            <person name="Weng J.K."/>
            <person name="Willats W.W."/>
            <person name="Wipf D."/>
            <person name="Wolf P.G."/>
            <person name="Yang L."/>
            <person name="Zimmer A.D."/>
            <person name="Zhu Q."/>
            <person name="Mitros T."/>
            <person name="Hellsten U."/>
            <person name="Loque D."/>
            <person name="Otillar R."/>
            <person name="Salamov A."/>
            <person name="Schmutz J."/>
            <person name="Shapiro H."/>
            <person name="Lindquist E."/>
            <person name="Lucas S."/>
            <person name="Rokhsar D."/>
            <person name="Grigoriev I.V."/>
        </authorList>
    </citation>
    <scope>NUCLEOTIDE SEQUENCE [LARGE SCALE GENOMIC DNA]</scope>
</reference>
<evidence type="ECO:0000313" key="2">
    <source>
        <dbReference type="EMBL" id="EFJ18114.1"/>
    </source>
</evidence>
<sequence>MANRWGMDEATMKEKERRREERRKLERAHNWEDGTDPWEDELFYNERIKNLSKRVTKEHIDALSANANPDHIRILQECYKQLEAEFGPKAKRKPLGETLSDNLNLAINLAMRVMKTLAIYFLHLLSPSTAVKAQAL</sequence>
<proteinExistence type="predicted"/>